<accession>A0ACA9KLS8</accession>
<name>A0ACA9KLS8_9GLOM</name>
<gene>
    <name evidence="1" type="ORF">DHETER_LOCUS2123</name>
</gene>
<evidence type="ECO:0000313" key="2">
    <source>
        <dbReference type="Proteomes" id="UP000789702"/>
    </source>
</evidence>
<protein>
    <submittedName>
        <fullName evidence="1">10139_t:CDS:1</fullName>
    </submittedName>
</protein>
<organism evidence="1 2">
    <name type="scientific">Dentiscutata heterogama</name>
    <dbReference type="NCBI Taxonomy" id="1316150"/>
    <lineage>
        <taxon>Eukaryota</taxon>
        <taxon>Fungi</taxon>
        <taxon>Fungi incertae sedis</taxon>
        <taxon>Mucoromycota</taxon>
        <taxon>Glomeromycotina</taxon>
        <taxon>Glomeromycetes</taxon>
        <taxon>Diversisporales</taxon>
        <taxon>Gigasporaceae</taxon>
        <taxon>Dentiscutata</taxon>
    </lineage>
</organism>
<dbReference type="EMBL" id="CAJVPU010001448">
    <property type="protein sequence ID" value="CAG8480933.1"/>
    <property type="molecule type" value="Genomic_DNA"/>
</dbReference>
<evidence type="ECO:0000313" key="1">
    <source>
        <dbReference type="EMBL" id="CAG8480933.1"/>
    </source>
</evidence>
<comment type="caution">
    <text evidence="1">The sequence shown here is derived from an EMBL/GenBank/DDBJ whole genome shotgun (WGS) entry which is preliminary data.</text>
</comment>
<proteinExistence type="predicted"/>
<keyword evidence="2" id="KW-1185">Reference proteome</keyword>
<sequence length="453" mass="52817">MDIKNEKRYDFANPLLNKTVLRIPNKEFTNQDSLIKFFKSNIDKEESIKPSEKIFLKTWIDNWVEENNISREIGETRVCETCQTPTYAKKFCEYCIRGYLTRNFSNWSSGVNEIDDLIRKCQKKTIRPDYIVEWIPYGNFVKPKLETTGGCASIYSTIWLGGRYDRWNADKKQLERTGDRKVILKYWENSSNPNKRWFLEVKQHLNFMMRTNSVVKCYGLTKEPESQNFMLVLEPMTNNLFDFLLKNASSLNWQQRIEILYDITYSLMKIHGSELIHRDLHPGNILQGHNSNNWYISDLGFCGPVVQEPGDIYVNPPYAAPEVLCGEGGINLDDQFMPFVNGICNGLRPDTINGIPPDYEEIMKQCWSGKVSERPNAQYLFAYFENKLKKIYRNELMFPELINININYSSQITNAKSRNIILLKHLPDQNNTDIYKANSDGETKLILITSDDD</sequence>
<reference evidence="1" key="1">
    <citation type="submission" date="2021-06" db="EMBL/GenBank/DDBJ databases">
        <authorList>
            <person name="Kallberg Y."/>
            <person name="Tangrot J."/>
            <person name="Rosling A."/>
        </authorList>
    </citation>
    <scope>NUCLEOTIDE SEQUENCE</scope>
    <source>
        <strain evidence="1">IL203A</strain>
    </source>
</reference>
<dbReference type="Proteomes" id="UP000789702">
    <property type="component" value="Unassembled WGS sequence"/>
</dbReference>